<dbReference type="GO" id="GO:0008234">
    <property type="term" value="F:cysteine-type peptidase activity"/>
    <property type="evidence" value="ECO:0007669"/>
    <property type="project" value="UniProtKB-KW"/>
</dbReference>
<dbReference type="InterPro" id="IPR051794">
    <property type="entry name" value="PG_Endopeptidase_C40"/>
</dbReference>
<proteinExistence type="inferred from homology"/>
<dbReference type="AlphaFoldDB" id="A0A4Q5J787"/>
<dbReference type="PANTHER" id="PTHR47359">
    <property type="entry name" value="PEPTIDOGLYCAN DL-ENDOPEPTIDASE CWLO"/>
    <property type="match status" value="1"/>
</dbReference>
<evidence type="ECO:0000259" key="5">
    <source>
        <dbReference type="PROSITE" id="PS51935"/>
    </source>
</evidence>
<protein>
    <submittedName>
        <fullName evidence="6">NlpC/P60 family protein</fullName>
    </submittedName>
</protein>
<dbReference type="EMBL" id="SDPU01000010">
    <property type="protein sequence ID" value="RYU14532.1"/>
    <property type="molecule type" value="Genomic_DNA"/>
</dbReference>
<gene>
    <name evidence="6" type="ORF">ETU37_03155</name>
</gene>
<organism evidence="6 7">
    <name type="scientific">Nocardioides iriomotensis</name>
    <dbReference type="NCBI Taxonomy" id="715784"/>
    <lineage>
        <taxon>Bacteria</taxon>
        <taxon>Bacillati</taxon>
        <taxon>Actinomycetota</taxon>
        <taxon>Actinomycetes</taxon>
        <taxon>Propionibacteriales</taxon>
        <taxon>Nocardioidaceae</taxon>
        <taxon>Nocardioides</taxon>
    </lineage>
</organism>
<accession>A0A4Q5J787</accession>
<dbReference type="SUPFAM" id="SSF54001">
    <property type="entry name" value="Cysteine proteinases"/>
    <property type="match status" value="1"/>
</dbReference>
<dbReference type="Pfam" id="PF00877">
    <property type="entry name" value="NLPC_P60"/>
    <property type="match status" value="1"/>
</dbReference>
<evidence type="ECO:0000313" key="6">
    <source>
        <dbReference type="EMBL" id="RYU14532.1"/>
    </source>
</evidence>
<dbReference type="PANTHER" id="PTHR47359:SF3">
    <property type="entry name" value="NLP_P60 DOMAIN-CONTAINING PROTEIN-RELATED"/>
    <property type="match status" value="1"/>
</dbReference>
<feature type="domain" description="NlpC/P60" evidence="5">
    <location>
        <begin position="1"/>
        <end position="107"/>
    </location>
</feature>
<evidence type="ECO:0000256" key="4">
    <source>
        <dbReference type="ARBA" id="ARBA00022807"/>
    </source>
</evidence>
<reference evidence="6 7" key="1">
    <citation type="submission" date="2019-01" db="EMBL/GenBank/DDBJ databases">
        <title>Nocardioides guangzhouensis sp. nov., an actinobacterium isolated from soil.</title>
        <authorList>
            <person name="Fu Y."/>
            <person name="Cai Y."/>
            <person name="Lin Z."/>
            <person name="Chen P."/>
        </authorList>
    </citation>
    <scope>NUCLEOTIDE SEQUENCE [LARGE SCALE GENOMIC DNA]</scope>
    <source>
        <strain evidence="6 7">NBRC 105384</strain>
    </source>
</reference>
<sequence>MGDPYRWGASGPSSWDCSGLTMGAWQAGGVSLPHYSVAQYFAGTPISASQLQPGDLVFWSSSSSPQGIHHVALYLGDGMIVHAPRTGRPVTVESMYAWIPPTHFVRL</sequence>
<dbReference type="OrthoDB" id="5177647at2"/>
<keyword evidence="2" id="KW-0645">Protease</keyword>
<dbReference type="InterPro" id="IPR000064">
    <property type="entry name" value="NLP_P60_dom"/>
</dbReference>
<evidence type="ECO:0000256" key="2">
    <source>
        <dbReference type="ARBA" id="ARBA00022670"/>
    </source>
</evidence>
<evidence type="ECO:0000313" key="7">
    <source>
        <dbReference type="Proteomes" id="UP000291189"/>
    </source>
</evidence>
<dbReference type="PROSITE" id="PS51935">
    <property type="entry name" value="NLPC_P60"/>
    <property type="match status" value="1"/>
</dbReference>
<dbReference type="GO" id="GO:0006508">
    <property type="term" value="P:proteolysis"/>
    <property type="evidence" value="ECO:0007669"/>
    <property type="project" value="UniProtKB-KW"/>
</dbReference>
<name>A0A4Q5J787_9ACTN</name>
<comment type="caution">
    <text evidence="6">The sequence shown here is derived from an EMBL/GenBank/DDBJ whole genome shotgun (WGS) entry which is preliminary data.</text>
</comment>
<dbReference type="Gene3D" id="3.90.1720.10">
    <property type="entry name" value="endopeptidase domain like (from Nostoc punctiforme)"/>
    <property type="match status" value="1"/>
</dbReference>
<evidence type="ECO:0000256" key="1">
    <source>
        <dbReference type="ARBA" id="ARBA00007074"/>
    </source>
</evidence>
<keyword evidence="7" id="KW-1185">Reference proteome</keyword>
<keyword evidence="4" id="KW-0788">Thiol protease</keyword>
<keyword evidence="3" id="KW-0378">Hydrolase</keyword>
<dbReference type="Proteomes" id="UP000291189">
    <property type="component" value="Unassembled WGS sequence"/>
</dbReference>
<comment type="similarity">
    <text evidence="1">Belongs to the peptidase C40 family.</text>
</comment>
<evidence type="ECO:0000256" key="3">
    <source>
        <dbReference type="ARBA" id="ARBA00022801"/>
    </source>
</evidence>
<dbReference type="InterPro" id="IPR038765">
    <property type="entry name" value="Papain-like_cys_pep_sf"/>
</dbReference>